<dbReference type="EMBL" id="JAFBMS010000202">
    <property type="protein sequence ID" value="KAG9333402.1"/>
    <property type="molecule type" value="Genomic_DNA"/>
</dbReference>
<keyword evidence="3" id="KW-1185">Reference proteome</keyword>
<dbReference type="AlphaFoldDB" id="A0A8T2N6S7"/>
<feature type="compositionally biased region" description="Basic and acidic residues" evidence="1">
    <location>
        <begin position="1"/>
        <end position="10"/>
    </location>
</feature>
<protein>
    <submittedName>
        <fullName evidence="2">Uncharacterized protein</fullName>
    </submittedName>
</protein>
<proteinExistence type="predicted"/>
<organism evidence="2 3">
    <name type="scientific">Albula glossodonta</name>
    <name type="common">roundjaw bonefish</name>
    <dbReference type="NCBI Taxonomy" id="121402"/>
    <lineage>
        <taxon>Eukaryota</taxon>
        <taxon>Metazoa</taxon>
        <taxon>Chordata</taxon>
        <taxon>Craniata</taxon>
        <taxon>Vertebrata</taxon>
        <taxon>Euteleostomi</taxon>
        <taxon>Actinopterygii</taxon>
        <taxon>Neopterygii</taxon>
        <taxon>Teleostei</taxon>
        <taxon>Albuliformes</taxon>
        <taxon>Albulidae</taxon>
        <taxon>Albula</taxon>
    </lineage>
</organism>
<comment type="caution">
    <text evidence="2">The sequence shown here is derived from an EMBL/GenBank/DDBJ whole genome shotgun (WGS) entry which is preliminary data.</text>
</comment>
<dbReference type="Proteomes" id="UP000824540">
    <property type="component" value="Unassembled WGS sequence"/>
</dbReference>
<evidence type="ECO:0000313" key="3">
    <source>
        <dbReference type="Proteomes" id="UP000824540"/>
    </source>
</evidence>
<evidence type="ECO:0000313" key="2">
    <source>
        <dbReference type="EMBL" id="KAG9333402.1"/>
    </source>
</evidence>
<reference evidence="2" key="1">
    <citation type="thesis" date="2021" institute="BYU ScholarsArchive" country="Provo, UT, USA">
        <title>Applications of and Algorithms for Genome Assembly and Genomic Analyses with an Emphasis on Marine Teleosts.</title>
        <authorList>
            <person name="Pickett B.D."/>
        </authorList>
    </citation>
    <scope>NUCLEOTIDE SEQUENCE</scope>
    <source>
        <strain evidence="2">HI-2016</strain>
    </source>
</reference>
<feature type="region of interest" description="Disordered" evidence="1">
    <location>
        <begin position="1"/>
        <end position="34"/>
    </location>
</feature>
<feature type="compositionally biased region" description="Polar residues" evidence="1">
    <location>
        <begin position="14"/>
        <end position="24"/>
    </location>
</feature>
<sequence>MGKPHTDEQLWAKPTQTSSYSQTPHRGAALAKPHADEQLWANPTQTSSYSQTPHRGAALAKPHTDEQLSQWQVCEYWILPASYISSVDSTTTEEPVALQTGDTQLCCELLFVPQRDESILPAFSTVQQLSSTSGFKGLYASGSTSHTIRRETIDFYSSHCYEVWNNVYSGHTF</sequence>
<gene>
    <name evidence="2" type="ORF">JZ751_012714</name>
</gene>
<name>A0A8T2N6S7_9TELE</name>
<accession>A0A8T2N6S7</accession>
<evidence type="ECO:0000256" key="1">
    <source>
        <dbReference type="SAM" id="MobiDB-lite"/>
    </source>
</evidence>